<name>A0A0R8WMM5_HV1</name>
<comment type="domain">
    <text evidence="33 34">The 17 amino acids long immunosuppressive region is present in many retroviral envelope proteins. Synthetic peptides derived from this relatively conserved sequence inhibit immune function in vitro and in vivo.</text>
</comment>
<dbReference type="Gene3D" id="1.20.5.490">
    <property type="entry name" value="Single helix bin"/>
    <property type="match status" value="1"/>
</dbReference>
<evidence type="ECO:0000256" key="16">
    <source>
        <dbReference type="ARBA" id="ARBA00022729"/>
    </source>
</evidence>
<comment type="domain">
    <text evidence="33">The CD4-binding region is targeted by the antibody b12.</text>
</comment>
<dbReference type="GO" id="GO:0005198">
    <property type="term" value="F:structural molecule activity"/>
    <property type="evidence" value="ECO:0007669"/>
    <property type="project" value="UniProtKB-UniRule"/>
</dbReference>
<dbReference type="GO" id="GO:0052031">
    <property type="term" value="P:symbiont-mediated perturbation of host defense response"/>
    <property type="evidence" value="ECO:0007669"/>
    <property type="project" value="UniProtKB-UniRule"/>
</dbReference>
<evidence type="ECO:0000256" key="14">
    <source>
        <dbReference type="ARBA" id="ARBA00022692"/>
    </source>
</evidence>
<evidence type="ECO:0000256" key="25">
    <source>
        <dbReference type="ARBA" id="ARBA00023136"/>
    </source>
</evidence>
<evidence type="ECO:0000313" key="38">
    <source>
        <dbReference type="EMBL" id="ALA27685.1"/>
    </source>
</evidence>
<keyword evidence="29 33" id="KW-0899">Viral immunoevasion</keyword>
<evidence type="ECO:0000256" key="24">
    <source>
        <dbReference type="ARBA" id="ARBA00023054"/>
    </source>
</evidence>
<dbReference type="InterPro" id="IPR000777">
    <property type="entry name" value="HIV1_Gp120"/>
</dbReference>
<dbReference type="FunFam" id="1.10.287.210:FF:000001">
    <property type="entry name" value="Envelope glycoprotein gp160"/>
    <property type="match status" value="1"/>
</dbReference>
<keyword evidence="26 33" id="KW-0564">Palmitate</keyword>
<evidence type="ECO:0000256" key="32">
    <source>
        <dbReference type="ARBA" id="ARBA00062028"/>
    </source>
</evidence>
<feature type="disulfide bond" evidence="33">
    <location>
        <begin position="53"/>
        <end position="73"/>
    </location>
</feature>
<feature type="region of interest" description="Fusion peptide" evidence="33">
    <location>
        <begin position="514"/>
        <end position="534"/>
    </location>
</feature>
<comment type="similarity">
    <text evidence="33">Belongs to the HIV-1 env protein family.</text>
</comment>
<feature type="topological domain" description="Cytoplasmic" evidence="33">
    <location>
        <begin position="708"/>
        <end position="858"/>
    </location>
</feature>
<keyword evidence="10 33" id="KW-1165">Clathrin-mediated endocytosis of virus by host</keyword>
<feature type="short sequence motif" description="YXXL motif; contains endocytosis signal" evidence="33">
    <location>
        <begin position="714"/>
        <end position="717"/>
    </location>
</feature>
<feature type="chain" id="PRO_5023499876" description="Envelope glycoprotein gp160" evidence="33">
    <location>
        <begin position="32"/>
        <end position="858"/>
    </location>
</feature>
<proteinExistence type="inferred from homology"/>
<evidence type="ECO:0000259" key="37">
    <source>
        <dbReference type="Pfam" id="PF00517"/>
    </source>
</evidence>
<feature type="compositionally biased region" description="Basic and acidic residues" evidence="35">
    <location>
        <begin position="725"/>
        <end position="734"/>
    </location>
</feature>
<evidence type="ECO:0000256" key="18">
    <source>
        <dbReference type="ARBA" id="ARBA00022844"/>
    </source>
</evidence>
<dbReference type="FunFam" id="2.170.40.20:FF:000003">
    <property type="entry name" value="Envelope glycoprotein gp160"/>
    <property type="match status" value="1"/>
</dbReference>
<dbReference type="GO" id="GO:1903908">
    <property type="term" value="P:positive regulation of plasma membrane raft polarization"/>
    <property type="evidence" value="ECO:0007669"/>
    <property type="project" value="UniProtKB-UniRule"/>
</dbReference>
<evidence type="ECO:0000256" key="30">
    <source>
        <dbReference type="ARBA" id="ARBA00023288"/>
    </source>
</evidence>
<keyword evidence="30 33" id="KW-0449">Lipoprotein</keyword>
<comment type="subcellular location">
    <molecule>Surface protein gp120</molecule>
    <subcellularLocation>
        <location evidence="33">Virion membrane</location>
        <topology evidence="33">Peripheral membrane protein</topology>
    </subcellularLocation>
    <subcellularLocation>
        <location evidence="33">Host cell membrane</location>
        <topology evidence="33">Peripheral membrane protein</topology>
    </subcellularLocation>
    <subcellularLocation>
        <location evidence="33">Host endosome membrane</location>
        <topology evidence="33">Single-pass type I membrane protein</topology>
    </subcellularLocation>
    <text evidence="33">The surface protein is not anchored to the viral envelope, but associates with the extravirion surface through its binding to TM. It is probably concentrated at the site of budding and incorporated into the virions possibly by contacts between the cytoplasmic tail of Env and the N-terminus of Gag.</text>
</comment>
<evidence type="ECO:0000256" key="27">
    <source>
        <dbReference type="ARBA" id="ARBA00023157"/>
    </source>
</evidence>
<dbReference type="GO" id="GO:0019082">
    <property type="term" value="P:viral protein processing"/>
    <property type="evidence" value="ECO:0007669"/>
    <property type="project" value="UniProtKB-UniRule"/>
</dbReference>
<dbReference type="SUPFAM" id="SSF58069">
    <property type="entry name" value="Virus ectodomain"/>
    <property type="match status" value="1"/>
</dbReference>
<dbReference type="HAMAP" id="MF_04083">
    <property type="entry name" value="HIV_ENV"/>
    <property type="match status" value="1"/>
</dbReference>
<dbReference type="EMBL" id="KT283896">
    <property type="protein sequence ID" value="ALA27685.1"/>
    <property type="molecule type" value="Genomic_DNA"/>
</dbReference>
<protein>
    <recommendedName>
        <fullName evidence="33">Envelope glycoprotein gp160</fullName>
    </recommendedName>
    <alternativeName>
        <fullName evidence="33">Env polyprotein</fullName>
    </alternativeName>
    <component>
        <recommendedName>
            <fullName evidence="33">Surface protein gp120</fullName>
            <shortName evidence="33">SU</shortName>
        </recommendedName>
        <alternativeName>
            <fullName evidence="33">Glycoprotein 120</fullName>
            <shortName evidence="33">gp120</shortName>
        </alternativeName>
    </component>
    <component>
        <recommendedName>
            <fullName evidence="33">Transmembrane protein gp41</fullName>
            <shortName evidence="33">TM</shortName>
        </recommendedName>
        <alternativeName>
            <fullName evidence="33">Glycoprotein 41</fullName>
            <shortName evidence="33">gp41</shortName>
        </alternativeName>
    </component>
</protein>
<organismHost>
    <name type="scientific">Homo sapiens</name>
    <name type="common">Human</name>
    <dbReference type="NCBI Taxonomy" id="9606"/>
</organismHost>
<comment type="subunit">
    <text evidence="32">The mature envelope protein (Env) consists of a homotrimer of non-covalently associated gp120-gp41 heterodimers. The resulting complex protrudes from the virus surface as a spike. There seems to be as few as 10 spikes on the average virion. Interacts with host CD4, CCR5 and CXCR4. Gp120 also interacts with the C-type lectins CD209/DC-SIGN and CLEC4M/DC-SIGNR (collectively referred to as DC-SIGN(R)). Gp120 and gp41 interact with GalCer. Gp120 interacts with host ITGA4/ITGB7 complex; on CD4+ T-cells, this interaction results in rapid activation of integrin ITGAL/LFA-1, which facilitates efficient cell-to-cell spreading of HIV-1. Gp120 interacts with cell-associated heparan sulfate; this interaction increases virus infectivity on permissive cells and may be involved in infection of CD4- cells.</text>
</comment>
<feature type="coiled-coil region" evidence="33">
    <location>
        <begin position="635"/>
        <end position="669"/>
    </location>
</feature>
<keyword evidence="25 33" id="KW-0472">Membrane</keyword>
<comment type="domain">
    <text evidence="33">The membrane proximal external region (MPER) present in gp41 is a tryptophan-rich region recognized by the antibodies 2F5, Z13, and 4E10. MPER seems to play a role in fusion.</text>
</comment>
<keyword evidence="24 33" id="KW-0175">Coiled coil</keyword>
<keyword evidence="31 33" id="KW-1160">Virus entry into host cell</keyword>
<evidence type="ECO:0000259" key="36">
    <source>
        <dbReference type="Pfam" id="PF00516"/>
    </source>
</evidence>
<evidence type="ECO:0000256" key="4">
    <source>
        <dbReference type="ARBA" id="ARBA00004563"/>
    </source>
</evidence>
<evidence type="ECO:0000256" key="13">
    <source>
        <dbReference type="ARBA" id="ARBA00022685"/>
    </source>
</evidence>
<feature type="domain" description="Human immunodeficiency virus 1 envelope glycoprotein Gp120" evidence="36">
    <location>
        <begin position="33"/>
        <end position="513"/>
    </location>
</feature>
<comment type="miscellaneous">
    <text evidence="33">HIV-1 lineages are divided in three main groups, M (for Major), O (for Outlier), and N (for New, or Non-M, Non-O). The vast majority of strains found worldwide belong to the group M. Group O seems to be endemic to and largely confined to Cameroon and neighboring countries in West Central Africa, where these viruses represent a small minority of HIV-1 strains. The group N is represented by a limited number of isolates from Cameroonian persons. The group M is further subdivided in 9 clades or subtypes (A to D, F to H, J and K).</text>
</comment>
<dbReference type="GO" id="GO:0020002">
    <property type="term" value="C:host cell plasma membrane"/>
    <property type="evidence" value="ECO:0007669"/>
    <property type="project" value="UniProtKB-SubCell"/>
</dbReference>
<evidence type="ECO:0000256" key="17">
    <source>
        <dbReference type="ARBA" id="ARBA00022804"/>
    </source>
</evidence>
<evidence type="ECO:0000256" key="33">
    <source>
        <dbReference type="HAMAP-Rule" id="MF_04083"/>
    </source>
</evidence>
<keyword evidence="9 33" id="KW-1032">Host cell membrane</keyword>
<evidence type="ECO:0000256" key="10">
    <source>
        <dbReference type="ARBA" id="ARBA00022570"/>
    </source>
</evidence>
<comment type="function">
    <text evidence="33">Envelope glycoprotein gp160: Oligomerizes in the host endoplasmic reticulum into predominantly trimers. In a second time, gp160 transits in the host Golgi, where glycosylation is completed. The precursor is then proteolytically cleaved in the trans-Golgi and thereby activated by cellular furin or furin-like proteases to produce gp120 and gp41.</text>
</comment>
<evidence type="ECO:0000256" key="31">
    <source>
        <dbReference type="ARBA" id="ARBA00023296"/>
    </source>
</evidence>
<evidence type="ECO:0000256" key="22">
    <source>
        <dbReference type="ARBA" id="ARBA00022989"/>
    </source>
</evidence>
<keyword evidence="13 33" id="KW-0165">Cleavage on pair of basic residues</keyword>
<evidence type="ECO:0000256" key="12">
    <source>
        <dbReference type="ARBA" id="ARBA00022595"/>
    </source>
</evidence>
<dbReference type="GO" id="GO:0039654">
    <property type="term" value="P:fusion of virus membrane with host endosome membrane"/>
    <property type="evidence" value="ECO:0007669"/>
    <property type="project" value="UniProtKB-UniRule"/>
</dbReference>
<evidence type="ECO:0000256" key="2">
    <source>
        <dbReference type="ARBA" id="ARBA00004433"/>
    </source>
</evidence>
<dbReference type="GO" id="GO:0019064">
    <property type="term" value="P:fusion of virus membrane with host plasma membrane"/>
    <property type="evidence" value="ECO:0007669"/>
    <property type="project" value="UniProtKB-UniRule"/>
</dbReference>
<evidence type="ECO:0000256" key="35">
    <source>
        <dbReference type="SAM" id="MobiDB-lite"/>
    </source>
</evidence>
<keyword evidence="15 33" id="KW-0053">Apoptosis</keyword>
<evidence type="ECO:0000256" key="3">
    <source>
        <dbReference type="ARBA" id="ARBA00004505"/>
    </source>
</evidence>
<keyword evidence="22 33" id="KW-1133">Transmembrane helix</keyword>
<keyword evidence="20 33" id="KW-0261">Viral envelope protein</keyword>
<feature type="region of interest" description="MPER; binding to GalCer" evidence="33">
    <location>
        <begin position="664"/>
        <end position="685"/>
    </location>
</feature>
<comment type="function">
    <text evidence="33">Transmembrane protein gp41: Acts as a class I viral fusion protein. Under the current model, the protein has at least 3 conformational states: pre-fusion native state, pre-hairpin intermediate state, and post-fusion hairpin state. During fusion of viral and target intracellular membranes, the coiled coil regions (heptad repeats) assume a trimer-of-hairpins structure, positioning the fusion peptide in close proximity to the C-terminal region of the ectodomain. The formation of this structure appears to drive apposition and subsequent fusion of viral and target cell membranes. Complete fusion occurs in host cell endosomes and is dynamin-dependent, however some lipid transfer might occur at the plasma membrane. The virus undergoes clathrin-dependent internalization long before endosomal fusion, thus minimizing the surface exposure of conserved viral epitopes during fusion and reducing the efficacy of inhibitors targeting these epitopes. Membranes fusion leads to delivery of the nucleocapsid into the cytoplasm.</text>
</comment>
<evidence type="ECO:0000256" key="20">
    <source>
        <dbReference type="ARBA" id="ARBA00022879"/>
    </source>
</evidence>
<evidence type="ECO:0000256" key="23">
    <source>
        <dbReference type="ARBA" id="ARBA00023046"/>
    </source>
</evidence>
<evidence type="ECO:0000256" key="29">
    <source>
        <dbReference type="ARBA" id="ARBA00023280"/>
    </source>
</evidence>
<keyword evidence="23 33" id="KW-1039">Host endosome</keyword>
<feature type="disulfide bond" evidence="33">
    <location>
        <begin position="231"/>
        <end position="242"/>
    </location>
</feature>
<feature type="chain" id="PRO_5023499875" description="Transmembrane protein gp41" evidence="33">
    <location>
        <begin position="514"/>
        <end position="858"/>
    </location>
</feature>
<keyword evidence="27 33" id="KW-1015">Disulfide bond</keyword>
<dbReference type="GO" id="GO:0055036">
    <property type="term" value="C:virion membrane"/>
    <property type="evidence" value="ECO:0007669"/>
    <property type="project" value="UniProtKB-SubCell"/>
</dbReference>
<comment type="miscellaneous">
    <text evidence="33">Inhibitors targeting HIV-1 viral envelope proteins are used as antiretroviral drugs. Attachment of virions to the cell surface via non-specific interactions and CD4 binding can be blocked by inhibitors that include cyanovirin-N, cyclotriazadisulfonamide analogs, PRO 2000, TNX 355 and PRO 542. In addition, BMS 806 can block CD4-induced conformational changes. Env interactions with the coreceptor molecules can be targeted by CCR5 antagonists including SCH-D, maraviroc (UK 427857) and aplaviroc (GW 873140), and the CXCR4 antagonist AMD 070. Fusion of viral and cellular membranes can be inhibited by peptides such as enfuvirtide and tifuvirtide (T 1249). Resistance to inhibitors associated with mutations in Env are observed. Most of the time, single mutations confer only a modest reduction in drug susceptibility. Combination of several mutations is usually required to develop a high-level drug resistance.</text>
</comment>
<feature type="transmembrane region" description="Helical" evidence="34">
    <location>
        <begin position="680"/>
        <end position="707"/>
    </location>
</feature>
<comment type="domain">
    <text evidence="33">Some of the most genetically diverse regions of the viral genome are present in Env. They are called variable regions 1 through 5 (V1 through V5). Coreceptor usage of gp120 is determined mainly by the primary structure of the third variable region (V3) in the outer domain of gp120. The sequence of V3 determines which coreceptor, CCR5 and/or CXCR4 (corresponding to R5/macrophage, X4/T cell and R5X4/T cell and macrophage tropism), is used to trigger the fusion potential of the Env complex, and hence which cells the virus can infect. Binding to CCR5 involves a region adjacent in addition to V3.</text>
</comment>
<feature type="disulfide bond" evidence="33">
    <location>
        <begin position="221"/>
        <end position="250"/>
    </location>
</feature>
<dbReference type="CDD" id="cd09909">
    <property type="entry name" value="HIV-1-like_HR1-HR2"/>
    <property type="match status" value="1"/>
</dbReference>
<keyword evidence="19 33" id="KW-1043">Host membrane</keyword>
<feature type="site" description="Cleavage; by host furin" evidence="33">
    <location>
        <begin position="513"/>
        <end position="514"/>
    </location>
</feature>
<dbReference type="Gene3D" id="1.10.287.210">
    <property type="match status" value="1"/>
</dbReference>
<gene>
    <name evidence="33 38" type="primary">env</name>
</gene>
<evidence type="ECO:0000256" key="1">
    <source>
        <dbReference type="ARBA" id="ARBA00004402"/>
    </source>
</evidence>
<dbReference type="Pfam" id="PF00517">
    <property type="entry name" value="GP41"/>
    <property type="match status" value="1"/>
</dbReference>
<evidence type="ECO:0000256" key="5">
    <source>
        <dbReference type="ARBA" id="ARBA00004578"/>
    </source>
</evidence>
<evidence type="ECO:0000256" key="11">
    <source>
        <dbReference type="ARBA" id="ARBA00022581"/>
    </source>
</evidence>
<keyword evidence="11 33" id="KW-0945">Host-virus interaction</keyword>
<dbReference type="Gene3D" id="2.170.40.20">
    <property type="entry name" value="Human immunodeficiency virus 1, Gp160, envelope glycoprotein"/>
    <property type="match status" value="2"/>
</dbReference>
<evidence type="ECO:0000256" key="19">
    <source>
        <dbReference type="ARBA" id="ARBA00022870"/>
    </source>
</evidence>
<dbReference type="InterPro" id="IPR037527">
    <property type="entry name" value="Gp160"/>
</dbReference>
<comment type="caution">
    <text evidence="33 34">Lacks conserved residue(s) required for the propagation of feature annotation.</text>
</comment>
<keyword evidence="14 33" id="KW-0812">Transmembrane</keyword>
<comment type="PTM">
    <text evidence="33">Specific enzymatic cleavages in vivo yield mature proteins. Envelope glycoproteins are synthesized as a inactive precursor that is heavily N-glycosylated and processed likely by host cell furin in the Golgi to yield the mature SU and TM proteins. The cleavage site between SU and TM requires the minimal sequence [KR]-X-[KR]-R. About 2 of the 9 disulfide bonds of gp41 are reduced by P4HB/PDI, following binding to CD4 receptor.</text>
</comment>
<keyword evidence="17 33" id="KW-1161">Viral attachment to host cell</keyword>
<evidence type="ECO:0000256" key="15">
    <source>
        <dbReference type="ARBA" id="ARBA00022703"/>
    </source>
</evidence>
<feature type="short sequence motif" description="Di-leucine internalization motif" evidence="33">
    <location>
        <begin position="857"/>
        <end position="858"/>
    </location>
</feature>
<dbReference type="InterPro" id="IPR036377">
    <property type="entry name" value="Gp120_core_sf"/>
</dbReference>
<evidence type="ECO:0000256" key="7">
    <source>
        <dbReference type="ARBA" id="ARBA00022506"/>
    </source>
</evidence>
<comment type="subunit">
    <text evidence="33">The mature envelope protein (Env) consists of a homotrimer of non-covalently associated gp120-gp41 heterodimers. The resulting complex protrudes from the virus surface as a spike. There seems to be as few as 10 spikes on the average virion. Surface protein gp120 interacts with host CD4, CCR5 and CXCR4. Gp120 also interacts with the C-type lectins CD209/DC-SIGN and CLEC4M/DC-SIGNR (collectively referred to as DC-SIGN(R)). Gp120 and gp41 interact with GalCer. Gp120 interacts with host ITGA4/ITGB7 complex; on CD4+ T-cells, this interaction results in rapid activation of integrin ITGAL/LFA-1, which facilitates efficient cell-to-cell spreading of HIV-1. Gp120 interacts with cell-associated heparan sulfate; this interaction increases virus infectivity on permissive cells and may be involved in infection of CD4- cells.</text>
</comment>
<feature type="region of interest" description="Disordered" evidence="35">
    <location>
        <begin position="720"/>
        <end position="745"/>
    </location>
</feature>
<evidence type="ECO:0000256" key="8">
    <source>
        <dbReference type="ARBA" id="ARBA00022510"/>
    </source>
</evidence>
<evidence type="ECO:0000256" key="28">
    <source>
        <dbReference type="ARBA" id="ARBA00023180"/>
    </source>
</evidence>
<accession>A0A0R8WMM5</accession>
<dbReference type="FunFam" id="1.20.5.490:FF:000001">
    <property type="entry name" value="Envelope glycoprotein gp160"/>
    <property type="match status" value="1"/>
</dbReference>
<comment type="PTM">
    <text evidence="33">Palmitoylation of the transmembrane protein and of Env polyprotein (prior to its proteolytic cleavage) is essential for their association with host cell membrane lipid rafts. Palmitoylation is therefore required for envelope trafficking to classical lipid rafts, but not for viral replication.</text>
</comment>
<dbReference type="GO" id="GO:0016020">
    <property type="term" value="C:membrane"/>
    <property type="evidence" value="ECO:0007669"/>
    <property type="project" value="UniProtKB-UniRule"/>
</dbReference>
<feature type="disulfide bond" evidence="33">
    <location>
        <begin position="600"/>
        <end position="606"/>
    </location>
</feature>
<keyword evidence="8 33" id="KW-1170">Fusion of virus membrane with host endosomal membrane</keyword>
<dbReference type="GO" id="GO:0044175">
    <property type="term" value="C:host cell endosome membrane"/>
    <property type="evidence" value="ECO:0007669"/>
    <property type="project" value="UniProtKB-SubCell"/>
</dbReference>
<keyword evidence="18 33" id="KW-0946">Virion</keyword>
<evidence type="ECO:0000256" key="26">
    <source>
        <dbReference type="ARBA" id="ARBA00023139"/>
    </source>
</evidence>
<keyword evidence="16 33" id="KW-0732">Signal</keyword>
<comment type="PTM">
    <text evidence="33">Highly glycosylated by host. The high number of glycan on the protein is reffered to as 'glycan shield' because it contributes to hide protein sequence from adaptive immune system.</text>
</comment>
<dbReference type="GO" id="GO:0075512">
    <property type="term" value="P:clathrin-dependent endocytosis of virus by host cell"/>
    <property type="evidence" value="ECO:0007669"/>
    <property type="project" value="UniProtKB-UniRule"/>
</dbReference>
<keyword evidence="21 33" id="KW-1164">Virus endocytosis by host</keyword>
<dbReference type="Pfam" id="PF00516">
    <property type="entry name" value="GP120"/>
    <property type="match status" value="1"/>
</dbReference>
<dbReference type="GO" id="GO:1903911">
    <property type="term" value="P:positive regulation of receptor clustering"/>
    <property type="evidence" value="ECO:0007669"/>
    <property type="project" value="UniProtKB-UniRule"/>
</dbReference>
<dbReference type="GO" id="GO:0019062">
    <property type="term" value="P:virion attachment to host cell"/>
    <property type="evidence" value="ECO:0007669"/>
    <property type="project" value="UniProtKB-UniRule"/>
</dbReference>
<dbReference type="SUPFAM" id="SSF56502">
    <property type="entry name" value="gp120 core"/>
    <property type="match status" value="2"/>
</dbReference>
<sequence length="858" mass="97479">MRVRGIRKNYQHLLKGGILLLGILMICKATEKLWVTVYYGVPVWKNANTTLFCASDAKAYDTEVHNVWATHACVPTDPNPRELVLENVTENFNMWKNDMVEQMHEDIISLWDQSLKPCVKLTPLCVTLKCTDYGNTTNDYGNTTNTNSSTIMEKGEIKNCSFNVTTNIRDKVQKQYALLYKVDIVPIDNDNTSYRLISCNTSVITQACPKISFDPIPIHYCAPAGFAIIKCNNKTFSGTGPCTNVSTVQCTHGIRPVVSTQLLLNGSLAEEEVVVRSENFTNNAKIIIVQLNKSVEINCIRPHNNTRKSIHIGPGRTFYATGDIIGDIRKAHCNISRALWNTTLKQIVEKLREQYVNKSIVFNHSSGGDPEIVMHSFNCGGEFFYCNTTQLFNSTWNVTDTEVSTNANGNDTITLPCRIKQIINMWQEVGKAMYAPPREGQIKCSSNITGLLLTRDGGNSNNTDNGTEVFRPGGGNMKDNWRSELYKYKVVRIEPLGIAPTKAKRRVVQREKRAVGFGAMFLGFLGAAGSTMGAASITLTVQARQLLSGIVQQQNNLLRAIEAQQHLLQLTVWGIKQLQARVLAVERYLKDQQLLGIWGCSGKLICTTTVPWNTSWSNKSLEQIWQNMTWMEWEKEIDNYTNVIYNLIEESQKQQEKNELELLELDKWASLWNWFDITNWLWYIKIFIMIVGGLVGLRIVFAVLSIVNRVRQGYSPLSFQTHLPGPREPDRPEGIEEEGGERDRDRSRRSVDGFLVLIWVDLRSLFLFSYHRLRDLLLIVTRIVELLGRRGWEALKYWWNLLQYWSQELKNSAISLLNATAIAVAEGTDRIIEIAQRAFRAILHIPVRIRQGLERALL</sequence>
<dbReference type="GO" id="GO:0019031">
    <property type="term" value="C:viral envelope"/>
    <property type="evidence" value="ECO:0007669"/>
    <property type="project" value="UniProtKB-KW"/>
</dbReference>
<evidence type="ECO:0000256" key="6">
    <source>
        <dbReference type="ARBA" id="ARBA00004650"/>
    </source>
</evidence>
<comment type="function">
    <text evidence="33">Surface protein gp120: Attaches the virus to the host lymphoid cell by binding to the primary receptor CD4. This interaction induces a structural rearrangement creating a high affinity binding site for a chemokine coreceptor like CXCR4 and/or CCR5. Acts as a ligand for CD209/DC-SIGN and CLEC4M/DC-SIGNR, which are respectively found on dendritic cells (DCs), and on endothelial cells of liver sinusoids and lymph node sinuses. These interactions allow capture of viral particles at mucosal surfaces by these cells and subsequent transmission to permissive cells. HIV subverts the migration properties of dendritic cells to gain access to CD4+ T-cells in lymph nodes. Virus transmission to permissive T-cells occurs either in trans (without DCs infection, through viral capture and transmission), or in cis (following DCs productive infection, through the usual CD4-gp120 interaction), thereby inducing a robust infection. In trans infection, bound virions remain infectious over days and it is proposed that they are not degraded, but protected in non-lysosomal acidic organelles within the DCs close to the cell membrane thus contributing to the viral infectious potential during DCs' migration from the periphery to the lymphoid tissues. On arrival at lymphoid tissues, intact virions recycle back to DCs' cell surface allowing virus transmission to CD4+ T-cells.</text>
</comment>
<dbReference type="FunFam" id="2.170.40.20:FF:000001">
    <property type="entry name" value="Envelope glycoprotein gp160"/>
    <property type="match status" value="1"/>
</dbReference>
<keyword evidence="28 33" id="KW-0325">Glycoprotein</keyword>
<comment type="subcellular location">
    <subcellularLocation>
        <location evidence="3">Host cell membrane</location>
        <topology evidence="3">Peripheral membrane protein</topology>
    </subcellularLocation>
    <subcellularLocation>
        <location evidence="1">Host cell membrane</location>
        <topology evidence="1">Single-pass type I membrane protein</topology>
    </subcellularLocation>
    <subcellularLocation>
        <location evidence="2">Host endosome membrane</location>
        <topology evidence="2">Peripheral membrane protein</topology>
    </subcellularLocation>
    <subcellularLocation>
        <location evidence="5">Host endosome membrane</location>
        <topology evidence="5">Single-pass type I membrane protein</topology>
    </subcellularLocation>
    <subcellularLocation>
        <location evidence="6">Virion membrane</location>
        <topology evidence="6">Peripheral membrane protein</topology>
    </subcellularLocation>
    <subcellularLocation>
        <location evidence="4">Virion membrane</location>
        <topology evidence="4">Single-pass type I membrane protein</topology>
    </subcellularLocation>
</comment>
<feature type="region of interest" description="Immunosuppression" evidence="33">
    <location>
        <begin position="576"/>
        <end position="594"/>
    </location>
</feature>
<keyword evidence="12 33" id="KW-1162">Viral penetration into host cytoplasm</keyword>
<keyword evidence="7 33" id="KW-1168">Fusion of virus membrane with host membrane</keyword>
<feature type="region of interest" description="V2" evidence="33">
    <location>
        <begin position="160"/>
        <end position="199"/>
    </location>
</feature>
<feature type="domain" description="Retroviral envelope protein GP41-like" evidence="37">
    <location>
        <begin position="532"/>
        <end position="721"/>
    </location>
</feature>
<comment type="subcellular location">
    <molecule>Transmembrane protein gp41</molecule>
    <subcellularLocation>
        <location evidence="33">Virion membrane</location>
        <topology evidence="33">Single-pass type I membrane protein</topology>
    </subcellularLocation>
    <subcellularLocation>
        <location evidence="33">Host cell membrane</location>
        <topology evidence="33">Single-pass type I membrane protein</topology>
    </subcellularLocation>
    <subcellularLocation>
        <location evidence="33">Host endosome membrane</location>
        <topology evidence="33">Single-pass type I membrane protein</topology>
    </subcellularLocation>
    <text evidence="33">It is probably concentrated at the site of budding and incorporated into the virions possibly by contacts between the cytoplasmic tail of Env and the N-terminus of Gag.</text>
</comment>
<evidence type="ECO:0000256" key="34">
    <source>
        <dbReference type="RuleBase" id="RU363095"/>
    </source>
</evidence>
<reference evidence="38" key="1">
    <citation type="journal article" date="2015" name="Retrovirology">
        <title>Recombination elevates the effective evolutionary rate and facilitates the establishment of HIV-1 infection in infants after mother-to-child transmission.</title>
        <authorList>
            <person name="Sanborn K.B."/>
            <person name="Somasundaran M."/>
            <person name="Luzuriaga K."/>
            <person name="Leitner T."/>
        </authorList>
    </citation>
    <scope>NUCLEOTIDE SEQUENCE</scope>
    <source>
        <strain evidence="38">P1046_2.23_K1</strain>
    </source>
</reference>
<dbReference type="InterPro" id="IPR000328">
    <property type="entry name" value="GP41-like"/>
</dbReference>
<feature type="region of interest" description="CD4-binding loop" evidence="33">
    <location>
        <begin position="365"/>
        <end position="375"/>
    </location>
</feature>
<feature type="transmembrane region" description="Helical" evidence="34">
    <location>
        <begin position="514"/>
        <end position="537"/>
    </location>
</feature>
<evidence type="ECO:0000256" key="21">
    <source>
        <dbReference type="ARBA" id="ARBA00022890"/>
    </source>
</evidence>
<organism evidence="38">
    <name type="scientific">Human immunodeficiency virus type 1</name>
    <name type="common">HIV-1</name>
    <dbReference type="NCBI Taxonomy" id="11676"/>
    <lineage>
        <taxon>Viruses</taxon>
        <taxon>Riboviria</taxon>
        <taxon>Pararnavirae</taxon>
        <taxon>Artverviricota</taxon>
        <taxon>Revtraviricetes</taxon>
        <taxon>Ortervirales</taxon>
        <taxon>Retroviridae</taxon>
        <taxon>Orthoretrovirinae</taxon>
        <taxon>Lentivirus</taxon>
        <taxon>Lentivirus humimdef1</taxon>
    </lineage>
</organism>
<comment type="domain">
    <text evidence="33">The YXXL motif is involved in determining the exact site of viral release at the surface of infected mononuclear cells and promotes endocytosis. YXXL and di-leucine endocytosis motifs interact directly or indirectly with the clathrin adapter complexes, opperate independently, and their activities are not additive.</text>
</comment>
<evidence type="ECO:0000256" key="9">
    <source>
        <dbReference type="ARBA" id="ARBA00022511"/>
    </source>
</evidence>